<dbReference type="InterPro" id="IPR043519">
    <property type="entry name" value="NT_sf"/>
</dbReference>
<sequence>MAGGEQNNILNCIRTLATNFPCGFILVGGASMIKLHSQRATNDIDILVPSLTNVHELIRQLAGHSEFRLVDGVVYINPPSESSSLLSYRRPLKLDILTQILGIPFDDFISHVATTDGITMLTLPVSLGVKLGCWHSRAEDENGESKKQSDLEDIVFLAKLMRAKGILIGDDIPAALKISHYNLLLIRLSLMAADVQLLREVGCSKFLKNYDDNTADQREYYELMGAEADTDPLTVELEDEEELEVLWASEMGSIESVEVLLSAGADPNDVEYDGWSALHWAATNGHDQVVELLLRAGAKAKLKDSQGLLPIDWAVRRENWAVVAIFQRQSSSITENASDELAGGDTQPTFQPIKPLKEEGLGQ</sequence>
<dbReference type="SUPFAM" id="SSF48403">
    <property type="entry name" value="Ankyrin repeat"/>
    <property type="match status" value="1"/>
</dbReference>
<dbReference type="InterPro" id="IPR002110">
    <property type="entry name" value="Ankyrin_rpt"/>
</dbReference>
<accession>A0A9P8L9B4</accession>
<dbReference type="InterPro" id="IPR036770">
    <property type="entry name" value="Ankyrin_rpt-contain_sf"/>
</dbReference>
<dbReference type="AlphaFoldDB" id="A0A9P8L9B4"/>
<dbReference type="PROSITE" id="PS50297">
    <property type="entry name" value="ANK_REP_REGION"/>
    <property type="match status" value="1"/>
</dbReference>
<evidence type="ECO:0000313" key="5">
    <source>
        <dbReference type="EMBL" id="KAH0556708.1"/>
    </source>
</evidence>
<dbReference type="SUPFAM" id="SSF81301">
    <property type="entry name" value="Nucleotidyltransferase"/>
    <property type="match status" value="1"/>
</dbReference>
<evidence type="ECO:0000313" key="6">
    <source>
        <dbReference type="Proteomes" id="UP000750711"/>
    </source>
</evidence>
<dbReference type="SMART" id="SM00248">
    <property type="entry name" value="ANK"/>
    <property type="match status" value="3"/>
</dbReference>
<evidence type="ECO:0000256" key="4">
    <source>
        <dbReference type="SAM" id="MobiDB-lite"/>
    </source>
</evidence>
<feature type="region of interest" description="Disordered" evidence="4">
    <location>
        <begin position="335"/>
        <end position="363"/>
    </location>
</feature>
<dbReference type="Gene3D" id="1.25.40.20">
    <property type="entry name" value="Ankyrin repeat-containing domain"/>
    <property type="match status" value="1"/>
</dbReference>
<organism evidence="5 6">
    <name type="scientific">Trichoglossum hirsutum</name>
    <dbReference type="NCBI Taxonomy" id="265104"/>
    <lineage>
        <taxon>Eukaryota</taxon>
        <taxon>Fungi</taxon>
        <taxon>Dikarya</taxon>
        <taxon>Ascomycota</taxon>
        <taxon>Pezizomycotina</taxon>
        <taxon>Geoglossomycetes</taxon>
        <taxon>Geoglossales</taxon>
        <taxon>Geoglossaceae</taxon>
        <taxon>Trichoglossum</taxon>
    </lineage>
</organism>
<evidence type="ECO:0000256" key="1">
    <source>
        <dbReference type="ARBA" id="ARBA00022737"/>
    </source>
</evidence>
<proteinExistence type="predicted"/>
<keyword evidence="2 3" id="KW-0040">ANK repeat</keyword>
<keyword evidence="1" id="KW-0677">Repeat</keyword>
<dbReference type="Proteomes" id="UP000750711">
    <property type="component" value="Unassembled WGS sequence"/>
</dbReference>
<evidence type="ECO:0008006" key="7">
    <source>
        <dbReference type="Google" id="ProtNLM"/>
    </source>
</evidence>
<reference evidence="5" key="1">
    <citation type="submission" date="2021-03" db="EMBL/GenBank/DDBJ databases">
        <title>Comparative genomics and phylogenomic investigation of the class Geoglossomycetes provide insights into ecological specialization and systematics.</title>
        <authorList>
            <person name="Melie T."/>
            <person name="Pirro S."/>
            <person name="Miller A.N."/>
            <person name="Quandt A."/>
        </authorList>
    </citation>
    <scope>NUCLEOTIDE SEQUENCE</scope>
    <source>
        <strain evidence="5">CAQ_001_2017</strain>
    </source>
</reference>
<gene>
    <name evidence="5" type="ORF">GP486_005500</name>
</gene>
<dbReference type="PANTHER" id="PTHR24171">
    <property type="entry name" value="ANKYRIN REPEAT DOMAIN-CONTAINING PROTEIN 39-RELATED"/>
    <property type="match status" value="1"/>
</dbReference>
<comment type="caution">
    <text evidence="5">The sequence shown here is derived from an EMBL/GenBank/DDBJ whole genome shotgun (WGS) entry which is preliminary data.</text>
</comment>
<keyword evidence="6" id="KW-1185">Reference proteome</keyword>
<dbReference type="EMBL" id="JAGHQM010001038">
    <property type="protein sequence ID" value="KAH0556708.1"/>
    <property type="molecule type" value="Genomic_DNA"/>
</dbReference>
<feature type="repeat" description="ANK" evidence="3">
    <location>
        <begin position="273"/>
        <end position="305"/>
    </location>
</feature>
<evidence type="ECO:0000256" key="3">
    <source>
        <dbReference type="PROSITE-ProRule" id="PRU00023"/>
    </source>
</evidence>
<dbReference type="PROSITE" id="PS50088">
    <property type="entry name" value="ANK_REPEAT"/>
    <property type="match status" value="1"/>
</dbReference>
<name>A0A9P8L9B4_9PEZI</name>
<evidence type="ECO:0000256" key="2">
    <source>
        <dbReference type="ARBA" id="ARBA00023043"/>
    </source>
</evidence>
<protein>
    <recommendedName>
        <fullName evidence="7">Ankyrin</fullName>
    </recommendedName>
</protein>
<dbReference type="Pfam" id="PF12796">
    <property type="entry name" value="Ank_2"/>
    <property type="match status" value="1"/>
</dbReference>